<evidence type="ECO:0000313" key="2">
    <source>
        <dbReference type="EMBL" id="RMX50646.1"/>
    </source>
</evidence>
<accession>A0A3M6UAN0</accession>
<reference evidence="2 3" key="1">
    <citation type="journal article" date="2018" name="Sci. Rep.">
        <title>Comparative analysis of the Pocillopora damicornis genome highlights role of immune system in coral evolution.</title>
        <authorList>
            <person name="Cunning R."/>
            <person name="Bay R.A."/>
            <person name="Gillette P."/>
            <person name="Baker A.C."/>
            <person name="Traylor-Knowles N."/>
        </authorList>
    </citation>
    <scope>NUCLEOTIDE SEQUENCE [LARGE SCALE GENOMIC DNA]</scope>
    <source>
        <strain evidence="2">RSMAS</strain>
        <tissue evidence="2">Whole animal</tissue>
    </source>
</reference>
<evidence type="ECO:0000256" key="1">
    <source>
        <dbReference type="SAM" id="MobiDB-lite"/>
    </source>
</evidence>
<proteinExistence type="predicted"/>
<dbReference type="AlphaFoldDB" id="A0A3M6UAN0"/>
<protein>
    <submittedName>
        <fullName evidence="2">Uncharacterized protein</fullName>
    </submittedName>
</protein>
<comment type="caution">
    <text evidence="2">The sequence shown here is derived from an EMBL/GenBank/DDBJ whole genome shotgun (WGS) entry which is preliminary data.</text>
</comment>
<dbReference type="Proteomes" id="UP000275408">
    <property type="component" value="Unassembled WGS sequence"/>
</dbReference>
<name>A0A3M6UAN0_POCDA</name>
<evidence type="ECO:0000313" key="3">
    <source>
        <dbReference type="Proteomes" id="UP000275408"/>
    </source>
</evidence>
<gene>
    <name evidence="2" type="ORF">pdam_00009655</name>
</gene>
<keyword evidence="3" id="KW-1185">Reference proteome</keyword>
<sequence length="64" mass="7254">MYQRKTGYRGNLSDEERGGETQRTLALHSPTAAGTSKDEHTKKEKKYIFTQLSQVNHTTSGRNL</sequence>
<organism evidence="2 3">
    <name type="scientific">Pocillopora damicornis</name>
    <name type="common">Cauliflower coral</name>
    <name type="synonym">Millepora damicornis</name>
    <dbReference type="NCBI Taxonomy" id="46731"/>
    <lineage>
        <taxon>Eukaryota</taxon>
        <taxon>Metazoa</taxon>
        <taxon>Cnidaria</taxon>
        <taxon>Anthozoa</taxon>
        <taxon>Hexacorallia</taxon>
        <taxon>Scleractinia</taxon>
        <taxon>Astrocoeniina</taxon>
        <taxon>Pocilloporidae</taxon>
        <taxon>Pocillopora</taxon>
    </lineage>
</organism>
<dbReference type="EMBL" id="RCHS01001930">
    <property type="protein sequence ID" value="RMX50646.1"/>
    <property type="molecule type" value="Genomic_DNA"/>
</dbReference>
<feature type="region of interest" description="Disordered" evidence="1">
    <location>
        <begin position="1"/>
        <end position="45"/>
    </location>
</feature>